<keyword evidence="4" id="KW-0804">Transcription</keyword>
<evidence type="ECO:0000256" key="1">
    <source>
        <dbReference type="ARBA" id="ARBA00004123"/>
    </source>
</evidence>
<dbReference type="AlphaFoldDB" id="A0AAN9PU59"/>
<reference evidence="7 8" key="1">
    <citation type="submission" date="2024-01" db="EMBL/GenBank/DDBJ databases">
        <title>The genomes of 5 underutilized Papilionoideae crops provide insights into root nodulation and disease resistance.</title>
        <authorList>
            <person name="Yuan L."/>
        </authorList>
    </citation>
    <scope>NUCLEOTIDE SEQUENCE [LARGE SCALE GENOMIC DNA]</scope>
    <source>
        <strain evidence="7">LY-2023</strain>
        <tissue evidence="7">Leaf</tissue>
    </source>
</reference>
<dbReference type="InterPro" id="IPR002100">
    <property type="entry name" value="TF_MADSbox"/>
</dbReference>
<dbReference type="GO" id="GO:0000977">
    <property type="term" value="F:RNA polymerase II transcription regulatory region sequence-specific DNA binding"/>
    <property type="evidence" value="ECO:0007669"/>
    <property type="project" value="InterPro"/>
</dbReference>
<dbReference type="PROSITE" id="PS50066">
    <property type="entry name" value="MADS_BOX_2"/>
    <property type="match status" value="1"/>
</dbReference>
<keyword evidence="8" id="KW-1185">Reference proteome</keyword>
<evidence type="ECO:0000313" key="7">
    <source>
        <dbReference type="EMBL" id="KAK7310821.1"/>
    </source>
</evidence>
<dbReference type="FunFam" id="3.40.1810.10:FF:000028">
    <property type="entry name" value="Agamous-like MADS-box protein AGL66 isoform A"/>
    <property type="match status" value="1"/>
</dbReference>
<protein>
    <recommendedName>
        <fullName evidence="6">MADS-box domain-containing protein</fullName>
    </recommendedName>
</protein>
<dbReference type="Gene3D" id="3.40.1810.10">
    <property type="entry name" value="Transcription factor, MADS-box"/>
    <property type="match status" value="1"/>
</dbReference>
<keyword evidence="5" id="KW-0539">Nucleus</keyword>
<comment type="caution">
    <text evidence="7">The sequence shown here is derived from an EMBL/GenBank/DDBJ whole genome shotgun (WGS) entry which is preliminary data.</text>
</comment>
<dbReference type="Pfam" id="PF00319">
    <property type="entry name" value="SRF-TF"/>
    <property type="match status" value="1"/>
</dbReference>
<feature type="domain" description="MADS-box" evidence="6">
    <location>
        <begin position="1"/>
        <end position="61"/>
    </location>
</feature>
<evidence type="ECO:0000259" key="6">
    <source>
        <dbReference type="PROSITE" id="PS50066"/>
    </source>
</evidence>
<dbReference type="PANTHER" id="PTHR48019">
    <property type="entry name" value="SERUM RESPONSE FACTOR HOMOLOG"/>
    <property type="match status" value="1"/>
</dbReference>
<accession>A0AAN9PU59</accession>
<dbReference type="EMBL" id="JAYKXN010000002">
    <property type="protein sequence ID" value="KAK7310821.1"/>
    <property type="molecule type" value="Genomic_DNA"/>
</dbReference>
<dbReference type="SUPFAM" id="SSF55455">
    <property type="entry name" value="SRF-like"/>
    <property type="match status" value="1"/>
</dbReference>
<dbReference type="InterPro" id="IPR033896">
    <property type="entry name" value="MEF2-like_N"/>
</dbReference>
<evidence type="ECO:0000256" key="2">
    <source>
        <dbReference type="ARBA" id="ARBA00023015"/>
    </source>
</evidence>
<sequence length="313" mass="35709">MGRVKLQIKKIENTTNRQVTFSKRRNGIIKKAYELSVLCDVHVALIMFSPSGRPTLFSANTSIEEILERYVNLPESERGRLKAEADQLCHVPSTVTSNSQLEVQEIQREIYACKSQLEEMEKRLRVFEGDPSEITTLCEAEYREHVLRETLNQVQLQKVHVANTVDVNGFVTRTSKNPVDWFPHGDPLAQILNFTNAYDIAPLRYFILALVNIPFVRPYYKFASDCLPFLSALRDLQSHNMIVDMLSPTSTVLHSSNMDQDCQMSLRNGLEVGINNTIRPQFGQVIQTNSSSWQYHPIGMKMYSFPASSIGYI</sequence>
<gene>
    <name evidence="7" type="ORF">RJT34_08571</name>
</gene>
<dbReference type="InterPro" id="IPR036879">
    <property type="entry name" value="TF_MADSbox_sf"/>
</dbReference>
<evidence type="ECO:0000313" key="8">
    <source>
        <dbReference type="Proteomes" id="UP001359559"/>
    </source>
</evidence>
<keyword evidence="3" id="KW-0238">DNA-binding</keyword>
<proteinExistence type="predicted"/>
<name>A0AAN9PU59_CLITE</name>
<dbReference type="PRINTS" id="PR00404">
    <property type="entry name" value="MADSDOMAIN"/>
</dbReference>
<comment type="subcellular location">
    <subcellularLocation>
        <location evidence="1">Nucleus</location>
    </subcellularLocation>
</comment>
<dbReference type="InterPro" id="IPR050142">
    <property type="entry name" value="MADS-box/MEF2_TF"/>
</dbReference>
<dbReference type="GO" id="GO:0045944">
    <property type="term" value="P:positive regulation of transcription by RNA polymerase II"/>
    <property type="evidence" value="ECO:0007669"/>
    <property type="project" value="InterPro"/>
</dbReference>
<evidence type="ECO:0000256" key="3">
    <source>
        <dbReference type="ARBA" id="ARBA00023125"/>
    </source>
</evidence>
<dbReference type="GO" id="GO:0046983">
    <property type="term" value="F:protein dimerization activity"/>
    <property type="evidence" value="ECO:0007669"/>
    <property type="project" value="InterPro"/>
</dbReference>
<dbReference type="CDD" id="cd00265">
    <property type="entry name" value="MADS_MEF2_like"/>
    <property type="match status" value="1"/>
</dbReference>
<dbReference type="SMART" id="SM00432">
    <property type="entry name" value="MADS"/>
    <property type="match status" value="1"/>
</dbReference>
<dbReference type="Proteomes" id="UP001359559">
    <property type="component" value="Unassembled WGS sequence"/>
</dbReference>
<dbReference type="GO" id="GO:0005634">
    <property type="term" value="C:nucleus"/>
    <property type="evidence" value="ECO:0007669"/>
    <property type="project" value="UniProtKB-SubCell"/>
</dbReference>
<evidence type="ECO:0000256" key="5">
    <source>
        <dbReference type="ARBA" id="ARBA00023242"/>
    </source>
</evidence>
<organism evidence="7 8">
    <name type="scientific">Clitoria ternatea</name>
    <name type="common">Butterfly pea</name>
    <dbReference type="NCBI Taxonomy" id="43366"/>
    <lineage>
        <taxon>Eukaryota</taxon>
        <taxon>Viridiplantae</taxon>
        <taxon>Streptophyta</taxon>
        <taxon>Embryophyta</taxon>
        <taxon>Tracheophyta</taxon>
        <taxon>Spermatophyta</taxon>
        <taxon>Magnoliopsida</taxon>
        <taxon>eudicotyledons</taxon>
        <taxon>Gunneridae</taxon>
        <taxon>Pentapetalae</taxon>
        <taxon>rosids</taxon>
        <taxon>fabids</taxon>
        <taxon>Fabales</taxon>
        <taxon>Fabaceae</taxon>
        <taxon>Papilionoideae</taxon>
        <taxon>50 kb inversion clade</taxon>
        <taxon>NPAAA clade</taxon>
        <taxon>indigoferoid/millettioid clade</taxon>
        <taxon>Phaseoleae</taxon>
        <taxon>Clitoria</taxon>
    </lineage>
</organism>
<evidence type="ECO:0000256" key="4">
    <source>
        <dbReference type="ARBA" id="ARBA00023163"/>
    </source>
</evidence>
<keyword evidence="2" id="KW-0805">Transcription regulation</keyword>